<evidence type="ECO:0000313" key="2">
    <source>
        <dbReference type="EMBL" id="MFC4357991.1"/>
    </source>
</evidence>
<dbReference type="GO" id="GO:0005524">
    <property type="term" value="F:ATP binding"/>
    <property type="evidence" value="ECO:0007669"/>
    <property type="project" value="UniProtKB-KW"/>
</dbReference>
<keyword evidence="2" id="KW-0547">Nucleotide-binding</keyword>
<protein>
    <submittedName>
        <fullName evidence="2">ATP-binding protein</fullName>
    </submittedName>
</protein>
<dbReference type="Pfam" id="PF04465">
    <property type="entry name" value="DUF499"/>
    <property type="match status" value="1"/>
</dbReference>
<feature type="compositionally biased region" description="Gly residues" evidence="1">
    <location>
        <begin position="886"/>
        <end position="908"/>
    </location>
</feature>
<organism evidence="2 3">
    <name type="scientific">Halobium salinum</name>
    <dbReference type="NCBI Taxonomy" id="1364940"/>
    <lineage>
        <taxon>Archaea</taxon>
        <taxon>Methanobacteriati</taxon>
        <taxon>Methanobacteriota</taxon>
        <taxon>Stenosarchaea group</taxon>
        <taxon>Halobacteria</taxon>
        <taxon>Halobacteriales</taxon>
        <taxon>Haloferacaceae</taxon>
        <taxon>Halobium</taxon>
    </lineage>
</organism>
<keyword evidence="3" id="KW-1185">Reference proteome</keyword>
<dbReference type="EMBL" id="JBHSDS010000006">
    <property type="protein sequence ID" value="MFC4357991.1"/>
    <property type="molecule type" value="Genomic_DNA"/>
</dbReference>
<sequence>MASQIPSLFDSCVPHDDVLEGTLSEDEFAAKLSDVAFKPEETPDIYADPETFFNKTYATDGLQKLLTLLAKRYVGKSTGEFSGEDGLLSLDTVFGGGKTHSQIAAYHFSRQPDAIDDLSQYITDDEASDAFKDAKDDFSVKTAVFEGGYVSATNAKCNKDDENAPDTQTMWGELAYQLAGANGYAHFSDYDKNCVAPGESDIAELFDLLDNPGLVLIDEVAQYFEQAAAIGVEDSTLADQTNSFLWSLMRASQNTDAVTVILSVSSTAFEERAQKVQDLINDLNDISERTEHSVTPTEDDEVAAVLRHRLFESVEEGAAETVAEGYQSYYRKHEDELPDRVTKAEFREQLQRTYPFHPTLIDLLGKEIDTLPSFQRTRGALKLVSRAVHRIWNEQETNAGRSYVRVFDMHPSDNHVWSTLLDLFEHIEQDLRTASKSDIYTSDGKAACQYEDENWTPMGHPPIATYLGTSILWKSIVSGGNRGRGVTRRKLWEMILEPEVELDHFRDALKNLNETGSNPDTEAFFLYETENGLLRFKGEPKISKLITNEAQQIEPGVARNRLEQTIRGALGGGVFETIYDPQAPYEVPDDYEIVRLCVIGFGAETITSDLDEPPELLQSLANKTGNSPGSEKKRVYRNNIVFLAAGEQETDGALDHARRVKAMERILNGEAWEAELNSAQRDDLDERLQKESALLGESVRQSYRHLYYPDSGGLSNETIDSVNDSSDLHDIVFETLESLDKLITQDEGALGTTWFRNRIWQSDPDSMTTLDIRKLVAKRTDIRILLDPKPLRATIRAVATSDMSTYVFWDDTAGEGYCSEGMTVNTSEGEKTLSEAEQMSTDLPMSSVLISEDHIVYSNGENFLSEHDLAFPEEAEGEDQDEGGSKDGSGGGSSGIGSGSGGGGGGGISPPQRSELSFNVSTDSPSAIKGAFSDVNGAIDQKKMRLRDNYDVSSSDIIVEVDSIEIELEGDQVWERAWFISNKLKDLDSIGEATFIVFEYVAQGADTSASVFEAGFEGSAAEFADHFGTSHIPESFISAGGDSEGEAVLTIDTESMEDSSREATLDALQEALGSLGGINNVELVVSGVVKEATEQSEEVSA</sequence>
<proteinExistence type="predicted"/>
<reference evidence="2 3" key="1">
    <citation type="journal article" date="2019" name="Int. J. Syst. Evol. Microbiol.">
        <title>The Global Catalogue of Microorganisms (GCM) 10K type strain sequencing project: providing services to taxonomists for standard genome sequencing and annotation.</title>
        <authorList>
            <consortium name="The Broad Institute Genomics Platform"/>
            <consortium name="The Broad Institute Genome Sequencing Center for Infectious Disease"/>
            <person name="Wu L."/>
            <person name="Ma J."/>
        </authorList>
    </citation>
    <scope>NUCLEOTIDE SEQUENCE [LARGE SCALE GENOMIC DNA]</scope>
    <source>
        <strain evidence="2 3">CGMCC 1.12553</strain>
    </source>
</reference>
<feature type="region of interest" description="Disordered" evidence="1">
    <location>
        <begin position="873"/>
        <end position="922"/>
    </location>
</feature>
<name>A0ABD5PB09_9EURY</name>
<dbReference type="InterPro" id="IPR007555">
    <property type="entry name" value="DUF499"/>
</dbReference>
<dbReference type="Proteomes" id="UP001595921">
    <property type="component" value="Unassembled WGS sequence"/>
</dbReference>
<comment type="caution">
    <text evidence="2">The sequence shown here is derived from an EMBL/GenBank/DDBJ whole genome shotgun (WGS) entry which is preliminary data.</text>
</comment>
<keyword evidence="2" id="KW-0067">ATP-binding</keyword>
<evidence type="ECO:0000256" key="1">
    <source>
        <dbReference type="SAM" id="MobiDB-lite"/>
    </source>
</evidence>
<accession>A0ABD5PB09</accession>
<feature type="compositionally biased region" description="Acidic residues" evidence="1">
    <location>
        <begin position="873"/>
        <end position="882"/>
    </location>
</feature>
<dbReference type="RefSeq" id="WP_267624427.1">
    <property type="nucleotide sequence ID" value="NZ_JAODIW010000008.1"/>
</dbReference>
<evidence type="ECO:0000313" key="3">
    <source>
        <dbReference type="Proteomes" id="UP001595921"/>
    </source>
</evidence>
<feature type="compositionally biased region" description="Polar residues" evidence="1">
    <location>
        <begin position="911"/>
        <end position="922"/>
    </location>
</feature>
<gene>
    <name evidence="2" type="ORF">ACFO0N_08530</name>
</gene>
<dbReference type="AlphaFoldDB" id="A0ABD5PB09"/>